<comment type="catalytic activity">
    <reaction evidence="3 4">
        <text>[thioredoxin]-disulfide + L-methionine + H2O = L-methionine (S)-S-oxide + [thioredoxin]-dithiol</text>
        <dbReference type="Rhea" id="RHEA:19993"/>
        <dbReference type="Rhea" id="RHEA-COMP:10698"/>
        <dbReference type="Rhea" id="RHEA-COMP:10700"/>
        <dbReference type="ChEBI" id="CHEBI:15377"/>
        <dbReference type="ChEBI" id="CHEBI:29950"/>
        <dbReference type="ChEBI" id="CHEBI:50058"/>
        <dbReference type="ChEBI" id="CHEBI:57844"/>
        <dbReference type="ChEBI" id="CHEBI:58772"/>
        <dbReference type="EC" id="1.8.4.11"/>
    </reaction>
</comment>
<dbReference type="OrthoDB" id="4174719at2"/>
<proteinExistence type="inferred from homology"/>
<dbReference type="Pfam" id="PF01625">
    <property type="entry name" value="PMSR"/>
    <property type="match status" value="1"/>
</dbReference>
<dbReference type="PANTHER" id="PTHR43774">
    <property type="entry name" value="PEPTIDE METHIONINE SULFOXIDE REDUCTASE"/>
    <property type="match status" value="1"/>
</dbReference>
<comment type="function">
    <text evidence="4">Has an important function as a repair enzyme for proteins that have been inactivated by oxidation. Catalyzes the reversible oxidation-reduction of methionine sulfoxide in proteins to methionine.</text>
</comment>
<dbReference type="STRING" id="658219.SAMN05216212_1060"/>
<reference evidence="8" key="1">
    <citation type="submission" date="2016-10" db="EMBL/GenBank/DDBJ databases">
        <authorList>
            <person name="Varghese N."/>
            <person name="Submissions S."/>
        </authorList>
    </citation>
    <scope>NUCLEOTIDE SEQUENCE [LARGE SCALE GENOMIC DNA]</scope>
    <source>
        <strain evidence="8">CGMCC 1.10658</strain>
    </source>
</reference>
<dbReference type="GO" id="GO:0008113">
    <property type="term" value="F:peptide-methionine (S)-S-oxide reductase activity"/>
    <property type="evidence" value="ECO:0007669"/>
    <property type="project" value="UniProtKB-UniRule"/>
</dbReference>
<dbReference type="Proteomes" id="UP000199305">
    <property type="component" value="Unassembled WGS sequence"/>
</dbReference>
<name>A0A1G8XDS5_9GAMM</name>
<feature type="signal peptide" evidence="5">
    <location>
        <begin position="1"/>
        <end position="24"/>
    </location>
</feature>
<dbReference type="InterPro" id="IPR036509">
    <property type="entry name" value="Met_Sox_Rdtase_MsrA_sf"/>
</dbReference>
<feature type="active site" evidence="4">
    <location>
        <position position="40"/>
    </location>
</feature>
<evidence type="ECO:0000256" key="1">
    <source>
        <dbReference type="ARBA" id="ARBA00023002"/>
    </source>
</evidence>
<keyword evidence="5" id="KW-0732">Signal</keyword>
<feature type="chain" id="PRO_5011472548" description="Peptide methionine sulfoxide reductase MsrA" evidence="5">
    <location>
        <begin position="25"/>
        <end position="203"/>
    </location>
</feature>
<dbReference type="EC" id="1.8.4.11" evidence="4"/>
<evidence type="ECO:0000256" key="2">
    <source>
        <dbReference type="ARBA" id="ARBA00047806"/>
    </source>
</evidence>
<comment type="catalytic activity">
    <reaction evidence="2 4">
        <text>L-methionyl-[protein] + [thioredoxin]-disulfide + H2O = L-methionyl-(S)-S-oxide-[protein] + [thioredoxin]-dithiol</text>
        <dbReference type="Rhea" id="RHEA:14217"/>
        <dbReference type="Rhea" id="RHEA-COMP:10698"/>
        <dbReference type="Rhea" id="RHEA-COMP:10700"/>
        <dbReference type="Rhea" id="RHEA-COMP:12313"/>
        <dbReference type="Rhea" id="RHEA-COMP:12315"/>
        <dbReference type="ChEBI" id="CHEBI:15377"/>
        <dbReference type="ChEBI" id="CHEBI:16044"/>
        <dbReference type="ChEBI" id="CHEBI:29950"/>
        <dbReference type="ChEBI" id="CHEBI:44120"/>
        <dbReference type="ChEBI" id="CHEBI:50058"/>
        <dbReference type="EC" id="1.8.4.11"/>
    </reaction>
</comment>
<keyword evidence="1 4" id="KW-0560">Oxidoreductase</keyword>
<comment type="similarity">
    <text evidence="4">Belongs to the MsrA Met sulfoxide reductase family.</text>
</comment>
<dbReference type="HAMAP" id="MF_01401">
    <property type="entry name" value="MsrA"/>
    <property type="match status" value="1"/>
</dbReference>
<evidence type="ECO:0000256" key="3">
    <source>
        <dbReference type="ARBA" id="ARBA00048782"/>
    </source>
</evidence>
<evidence type="ECO:0000313" key="7">
    <source>
        <dbReference type="EMBL" id="SDJ88769.1"/>
    </source>
</evidence>
<dbReference type="EMBL" id="FNFH01000002">
    <property type="protein sequence ID" value="SDJ88769.1"/>
    <property type="molecule type" value="Genomic_DNA"/>
</dbReference>
<dbReference type="AlphaFoldDB" id="A0A1G8XDS5"/>
<feature type="domain" description="Peptide methionine sulphoxide reductase MsrA" evidence="6">
    <location>
        <begin position="33"/>
        <end position="182"/>
    </location>
</feature>
<dbReference type="GO" id="GO:0033744">
    <property type="term" value="F:L-methionine:thioredoxin-disulfide S-oxidoreductase activity"/>
    <property type="evidence" value="ECO:0007669"/>
    <property type="project" value="RHEA"/>
</dbReference>
<accession>A0A1G8XDS5</accession>
<gene>
    <name evidence="4" type="primary">msrA</name>
    <name evidence="7" type="ORF">SAMN05216212_1060</name>
</gene>
<dbReference type="NCBIfam" id="TIGR00401">
    <property type="entry name" value="msrA"/>
    <property type="match status" value="1"/>
</dbReference>
<dbReference type="RefSeq" id="WP_091509594.1">
    <property type="nucleotide sequence ID" value="NZ_FNFH01000002.1"/>
</dbReference>
<evidence type="ECO:0000256" key="5">
    <source>
        <dbReference type="SAM" id="SignalP"/>
    </source>
</evidence>
<dbReference type="InterPro" id="IPR002569">
    <property type="entry name" value="Met_Sox_Rdtase_MsrA_dom"/>
</dbReference>
<dbReference type="PANTHER" id="PTHR43774:SF1">
    <property type="entry name" value="PEPTIDE METHIONINE SULFOXIDE REDUCTASE MSRA 2"/>
    <property type="match status" value="1"/>
</dbReference>
<evidence type="ECO:0000259" key="6">
    <source>
        <dbReference type="Pfam" id="PF01625"/>
    </source>
</evidence>
<dbReference type="SUPFAM" id="SSF55068">
    <property type="entry name" value="Peptide methionine sulfoxide reductase"/>
    <property type="match status" value="1"/>
</dbReference>
<evidence type="ECO:0000313" key="8">
    <source>
        <dbReference type="Proteomes" id="UP000199305"/>
    </source>
</evidence>
<keyword evidence="8" id="KW-1185">Reference proteome</keyword>
<dbReference type="Gene3D" id="3.30.1060.10">
    <property type="entry name" value="Peptide methionine sulphoxide reductase MsrA"/>
    <property type="match status" value="1"/>
</dbReference>
<evidence type="ECO:0000256" key="4">
    <source>
        <dbReference type="HAMAP-Rule" id="MF_01401"/>
    </source>
</evidence>
<sequence>MIIRRLLGLILALLLPLGAASPFAEEGTKSIRTAVFAGGCFWCMEPPYDRLDGVVETISGYSGGKVANPTYEQVSSGRTGHAEVVQVRYDASKVSYPQLLEVFWRNVDPFDAGGQFCDRGNQYRSAIFYANEREKKLAEESKRALEQKFGKDIATQIVPAATFYPAEDYHQNYYQRNPIRYKFYRYRCGRDQRLEKVWGGAGR</sequence>
<protein>
    <recommendedName>
        <fullName evidence="4">Peptide methionine sulfoxide reductase MsrA</fullName>
        <shortName evidence="4">Protein-methionine-S-oxide reductase</shortName>
        <ecNumber evidence="4">1.8.4.11</ecNumber>
    </recommendedName>
    <alternativeName>
        <fullName evidence="4">Peptide-methionine (S)-S-oxide reductase</fullName>
        <shortName evidence="4">Peptide Met(O) reductase</shortName>
    </alternativeName>
</protein>
<organism evidence="7 8">
    <name type="scientific">Microbulbifer yueqingensis</name>
    <dbReference type="NCBI Taxonomy" id="658219"/>
    <lineage>
        <taxon>Bacteria</taxon>
        <taxon>Pseudomonadati</taxon>
        <taxon>Pseudomonadota</taxon>
        <taxon>Gammaproteobacteria</taxon>
        <taxon>Cellvibrionales</taxon>
        <taxon>Microbulbiferaceae</taxon>
        <taxon>Microbulbifer</taxon>
    </lineage>
</organism>